<evidence type="ECO:0000256" key="5">
    <source>
        <dbReference type="ARBA" id="ARBA00023136"/>
    </source>
</evidence>
<comment type="similarity">
    <text evidence="2">Belongs to the prominin family.</text>
</comment>
<feature type="transmembrane region" description="Helical" evidence="9">
    <location>
        <begin position="802"/>
        <end position="827"/>
    </location>
</feature>
<proteinExistence type="inferred from homology"/>
<evidence type="ECO:0000313" key="11">
    <source>
        <dbReference type="Proteomes" id="UP000694920"/>
    </source>
</evidence>
<comment type="subcellular location">
    <subcellularLocation>
        <location evidence="1">Membrane</location>
        <topology evidence="1">Multi-pass membrane protein</topology>
    </subcellularLocation>
</comment>
<feature type="coiled-coil region" evidence="7">
    <location>
        <begin position="312"/>
        <end position="346"/>
    </location>
</feature>
<dbReference type="CTD" id="246493"/>
<keyword evidence="4 9" id="KW-1133">Transmembrane helix</keyword>
<organism evidence="11 14">
    <name type="scientific">Cephus cinctus</name>
    <name type="common">Wheat stem sawfly</name>
    <dbReference type="NCBI Taxonomy" id="211228"/>
    <lineage>
        <taxon>Eukaryota</taxon>
        <taxon>Metazoa</taxon>
        <taxon>Ecdysozoa</taxon>
        <taxon>Arthropoda</taxon>
        <taxon>Hexapoda</taxon>
        <taxon>Insecta</taxon>
        <taxon>Pterygota</taxon>
        <taxon>Neoptera</taxon>
        <taxon>Endopterygota</taxon>
        <taxon>Hymenoptera</taxon>
        <taxon>Cephoidea</taxon>
        <taxon>Cephidae</taxon>
        <taxon>Cephus</taxon>
    </lineage>
</organism>
<feature type="transmembrane region" description="Helical" evidence="9">
    <location>
        <begin position="469"/>
        <end position="491"/>
    </location>
</feature>
<dbReference type="PANTHER" id="PTHR22730:SF1">
    <property type="entry name" value="PROMININ-LIKE PROTEIN"/>
    <property type="match status" value="1"/>
</dbReference>
<evidence type="ECO:0000313" key="12">
    <source>
        <dbReference type="RefSeq" id="XP_015596327.1"/>
    </source>
</evidence>
<keyword evidence="7" id="KW-0175">Coiled coil</keyword>
<evidence type="ECO:0000313" key="13">
    <source>
        <dbReference type="RefSeq" id="XP_015596409.1"/>
    </source>
</evidence>
<dbReference type="RefSeq" id="XP_015596327.1">
    <property type="nucleotide sequence ID" value="XM_015740841.2"/>
</dbReference>
<keyword evidence="5 9" id="KW-0472">Membrane</keyword>
<feature type="region of interest" description="Disordered" evidence="8">
    <location>
        <begin position="838"/>
        <end position="868"/>
    </location>
</feature>
<protein>
    <submittedName>
        <fullName evidence="12 13">Prominin-1-A</fullName>
    </submittedName>
</protein>
<keyword evidence="6" id="KW-0325">Glycoprotein</keyword>
<keyword evidence="10" id="KW-0732">Signal</keyword>
<dbReference type="InterPro" id="IPR008795">
    <property type="entry name" value="Prominin"/>
</dbReference>
<feature type="transmembrane region" description="Helical" evidence="9">
    <location>
        <begin position="196"/>
        <end position="217"/>
    </location>
</feature>
<evidence type="ECO:0000256" key="9">
    <source>
        <dbReference type="SAM" id="Phobius"/>
    </source>
</evidence>
<dbReference type="RefSeq" id="XP_015596486.1">
    <property type="nucleotide sequence ID" value="XM_015741000.2"/>
</dbReference>
<gene>
    <name evidence="12 13 14" type="primary">LOC107268174</name>
</gene>
<evidence type="ECO:0000256" key="10">
    <source>
        <dbReference type="SAM" id="SignalP"/>
    </source>
</evidence>
<reference evidence="12 13" key="1">
    <citation type="submission" date="2025-04" db="UniProtKB">
        <authorList>
            <consortium name="RefSeq"/>
        </authorList>
    </citation>
    <scope>IDENTIFICATION</scope>
</reference>
<feature type="chain" id="PRO_5044708642" evidence="10">
    <location>
        <begin position="21"/>
        <end position="868"/>
    </location>
</feature>
<feature type="signal peptide" evidence="10">
    <location>
        <begin position="1"/>
        <end position="20"/>
    </location>
</feature>
<feature type="transmembrane region" description="Helical" evidence="9">
    <location>
        <begin position="503"/>
        <end position="529"/>
    </location>
</feature>
<dbReference type="Pfam" id="PF05478">
    <property type="entry name" value="Prominin"/>
    <property type="match status" value="1"/>
</dbReference>
<evidence type="ECO:0000256" key="4">
    <source>
        <dbReference type="ARBA" id="ARBA00022989"/>
    </source>
</evidence>
<dbReference type="RefSeq" id="XP_015596409.1">
    <property type="nucleotide sequence ID" value="XM_015740923.2"/>
</dbReference>
<name>A0AAJ7BX29_CEPCN</name>
<evidence type="ECO:0000256" key="2">
    <source>
        <dbReference type="ARBA" id="ARBA00006058"/>
    </source>
</evidence>
<evidence type="ECO:0000256" key="3">
    <source>
        <dbReference type="ARBA" id="ARBA00022692"/>
    </source>
</evidence>
<dbReference type="AlphaFoldDB" id="A0AAJ7BX29"/>
<evidence type="ECO:0000256" key="1">
    <source>
        <dbReference type="ARBA" id="ARBA00004141"/>
    </source>
</evidence>
<dbReference type="GO" id="GO:0016020">
    <property type="term" value="C:membrane"/>
    <property type="evidence" value="ECO:0007669"/>
    <property type="project" value="UniProtKB-SubCell"/>
</dbReference>
<dbReference type="GeneID" id="107268174"/>
<evidence type="ECO:0000256" key="8">
    <source>
        <dbReference type="SAM" id="MobiDB-lite"/>
    </source>
</evidence>
<keyword evidence="11" id="KW-1185">Reference proteome</keyword>
<keyword evidence="3 9" id="KW-0812">Transmembrane</keyword>
<feature type="transmembrane region" description="Helical" evidence="9">
    <location>
        <begin position="151"/>
        <end position="175"/>
    </location>
</feature>
<feature type="compositionally biased region" description="Pro residues" evidence="8">
    <location>
        <begin position="859"/>
        <end position="868"/>
    </location>
</feature>
<dbReference type="KEGG" id="ccin:107268174"/>
<evidence type="ECO:0000256" key="6">
    <source>
        <dbReference type="ARBA" id="ARBA00023180"/>
    </source>
</evidence>
<evidence type="ECO:0000256" key="7">
    <source>
        <dbReference type="SAM" id="Coils"/>
    </source>
</evidence>
<accession>A0AAJ7BX29</accession>
<dbReference type="PANTHER" id="PTHR22730">
    <property type="entry name" value="PROMININ PROM PROTEIN"/>
    <property type="match status" value="1"/>
</dbReference>
<evidence type="ECO:0000313" key="14">
    <source>
        <dbReference type="RefSeq" id="XP_015596486.1"/>
    </source>
</evidence>
<sequence length="868" mass="97598">MAVIQGVLLILASLKMFVSQDTIEFDSLNSNNCSTTTDSFVIFHPINTSAHVEPVFDDVIADETKDNVNVSHLKTLTLPKDWDEQKPKLIFPKTPSDERYKMAGLHFERGIFIFHFLRSVLSIVQPYDIPLDLLRDTIDNRVTTSKFISQFIHIEAVFLALVGVCCLLACVIPGTELWLACRPIRDDYKPSQHPRLLAFFLSVFAFVLGLCMVTMTVCNEAIGVGIEKIPLAVETALQDFGDYHTGSTTQLRKCLTRSLDVATEAILADLDNVEELLGKPVQVELSTETGLDVALDALLDVANGTQELSLRAEALLKEGERARELGEELSREANELRRQLEAAARNCPAPDRPLCAILNPSGLHLALQLDRLLRDDRLLRLRGTGRENLTEAGRQARGEYLYVPHHVARATLDARNQIRQEINAVRAKIIDEAKHMESSNTELAKQLKSARKIANYVIPYINIFEEHRWFVGLGTILCVFFVWSLLVGALCCRCGTPEGKVRATLLCGVLTSCVVSIVVWVVFLTGLAVSSQTEMLVCRPLHDPEFRALEAILETEAFLGKPLSIPLKDLFNKCQQNEAAYPAFQLGSSLKLEQLTAHWTWSGLSKALQRVRVDLKGLRILTPNLQQRLQSLLYACGPNLTEHRIMIQGPILNRDLSALSDQVVNVARQLKDQRTARDLEIIASSMRNLLLRQVKPLMKMQDELVYQLAGLELQLLPLQRQVNQSISHLKTIQYYIDNRGEIIAQLNTKLYIERLSTYLDQWRSHVLAEMGSGVARCRPLWDILHGLRLLLCQHVLGPMNGFWFATLLCAIVMILSTPTAHCLALVYRKQFPDKETALLPSRTESPDTVVIDRETWRTPDPPPPQDGW</sequence>
<dbReference type="Proteomes" id="UP000694920">
    <property type="component" value="Unplaced"/>
</dbReference>